<keyword evidence="4 7" id="KW-1133">Transmembrane helix</keyword>
<evidence type="ECO:0000256" key="3">
    <source>
        <dbReference type="ARBA" id="ARBA00022927"/>
    </source>
</evidence>
<dbReference type="PANTHER" id="PTHR30371">
    <property type="entry name" value="SEC-INDEPENDENT PROTEIN TRANSLOCASE PROTEIN TATC"/>
    <property type="match status" value="1"/>
</dbReference>
<dbReference type="NCBIfam" id="TIGR00945">
    <property type="entry name" value="tatC"/>
    <property type="match status" value="1"/>
</dbReference>
<dbReference type="Pfam" id="PF00902">
    <property type="entry name" value="TatC"/>
    <property type="match status" value="1"/>
</dbReference>
<keyword evidence="6 7" id="KW-0472">Membrane</keyword>
<keyword evidence="7" id="KW-1003">Cell membrane</keyword>
<feature type="transmembrane region" description="Helical" evidence="7">
    <location>
        <begin position="253"/>
        <end position="275"/>
    </location>
</feature>
<evidence type="ECO:0000256" key="5">
    <source>
        <dbReference type="ARBA" id="ARBA00023010"/>
    </source>
</evidence>
<feature type="transmembrane region" description="Helical" evidence="7">
    <location>
        <begin position="114"/>
        <end position="136"/>
    </location>
</feature>
<feature type="transmembrane region" description="Helical" evidence="7">
    <location>
        <begin position="148"/>
        <end position="169"/>
    </location>
</feature>
<keyword evidence="2 7" id="KW-0812">Transmembrane</keyword>
<name>A0ABN2VIW2_9ACTN</name>
<keyword evidence="5 7" id="KW-0811">Translocation</keyword>
<feature type="transmembrane region" description="Helical" evidence="7">
    <location>
        <begin position="231"/>
        <end position="247"/>
    </location>
</feature>
<evidence type="ECO:0000256" key="8">
    <source>
        <dbReference type="SAM" id="MobiDB-lite"/>
    </source>
</evidence>
<dbReference type="RefSeq" id="WP_344671704.1">
    <property type="nucleotide sequence ID" value="NZ_BAAAQN010000090.1"/>
</dbReference>
<protein>
    <recommendedName>
        <fullName evidence="7">Sec-independent protein translocase protein TatC</fullName>
    </recommendedName>
</protein>
<feature type="transmembrane region" description="Helical" evidence="7">
    <location>
        <begin position="196"/>
        <end position="219"/>
    </location>
</feature>
<sequence length="325" mass="35455">MTTQASANGTRPKGRSKPPKTVKVPKDPEGRMPLAEHIRELRTRLYRASLGIALGAVAGWFMHDWVIHLLSKTVCVVHNDHIIGLHPYDAAASCPNGLLTNSGATSGLAISLKVSLLVGLLLSCPVWLYQLWAFIAPGLHKKEKKYSLSFVGVAVPLFAAGTALAYWIFPTLMKVLLNFVPSESVTQLPIDQFIGFFMRMVLIFGLSFEVPLIVVALNFTGVLSAERLKKSWRYVTFAIFVFSAAAVPTGEPLGMTALAAPMCLLYYGAIGVAILNDRRRAARDINAGLSPDEASDLDLSPAAVEQARPVEQIRRGYDDDYNDLT</sequence>
<evidence type="ECO:0000256" key="1">
    <source>
        <dbReference type="ARBA" id="ARBA00004141"/>
    </source>
</evidence>
<feature type="transmembrane region" description="Helical" evidence="7">
    <location>
        <begin position="45"/>
        <end position="63"/>
    </location>
</feature>
<reference evidence="9 10" key="1">
    <citation type="journal article" date="2019" name="Int. J. Syst. Evol. Microbiol.">
        <title>The Global Catalogue of Microorganisms (GCM) 10K type strain sequencing project: providing services to taxonomists for standard genome sequencing and annotation.</title>
        <authorList>
            <consortium name="The Broad Institute Genomics Platform"/>
            <consortium name="The Broad Institute Genome Sequencing Center for Infectious Disease"/>
            <person name="Wu L."/>
            <person name="Ma J."/>
        </authorList>
    </citation>
    <scope>NUCLEOTIDE SEQUENCE [LARGE SCALE GENOMIC DNA]</scope>
    <source>
        <strain evidence="9 10">JCM 16014</strain>
    </source>
</reference>
<organism evidence="9 10">
    <name type="scientific">Catenulispora yoronensis</name>
    <dbReference type="NCBI Taxonomy" id="450799"/>
    <lineage>
        <taxon>Bacteria</taxon>
        <taxon>Bacillati</taxon>
        <taxon>Actinomycetota</taxon>
        <taxon>Actinomycetes</taxon>
        <taxon>Catenulisporales</taxon>
        <taxon>Catenulisporaceae</taxon>
        <taxon>Catenulispora</taxon>
    </lineage>
</organism>
<dbReference type="PRINTS" id="PR01840">
    <property type="entry name" value="TATCFAMILY"/>
</dbReference>
<feature type="region of interest" description="Disordered" evidence="8">
    <location>
        <begin position="1"/>
        <end position="29"/>
    </location>
</feature>
<keyword evidence="10" id="KW-1185">Reference proteome</keyword>
<keyword evidence="7" id="KW-0813">Transport</keyword>
<keyword evidence="3 7" id="KW-0653">Protein transport</keyword>
<proteinExistence type="inferred from homology"/>
<comment type="function">
    <text evidence="7">Part of the twin-arginine translocation (Tat) system that transports large folded proteins containing a characteristic twin-arginine motif in their signal peptide across membranes. Together with TatB, TatC is part of a receptor directly interacting with Tat signal peptides.</text>
</comment>
<evidence type="ECO:0000256" key="7">
    <source>
        <dbReference type="HAMAP-Rule" id="MF_00902"/>
    </source>
</evidence>
<dbReference type="Proteomes" id="UP001500751">
    <property type="component" value="Unassembled WGS sequence"/>
</dbReference>
<evidence type="ECO:0000256" key="4">
    <source>
        <dbReference type="ARBA" id="ARBA00022989"/>
    </source>
</evidence>
<comment type="caution">
    <text evidence="9">The sequence shown here is derived from an EMBL/GenBank/DDBJ whole genome shotgun (WGS) entry which is preliminary data.</text>
</comment>
<comment type="similarity">
    <text evidence="7">Belongs to the TatC family.</text>
</comment>
<dbReference type="PANTHER" id="PTHR30371:SF0">
    <property type="entry name" value="SEC-INDEPENDENT PROTEIN TRANSLOCASE PROTEIN TATC, CHLOROPLASTIC-RELATED"/>
    <property type="match status" value="1"/>
</dbReference>
<dbReference type="EMBL" id="BAAAQN010000090">
    <property type="protein sequence ID" value="GAA2063072.1"/>
    <property type="molecule type" value="Genomic_DNA"/>
</dbReference>
<gene>
    <name evidence="7 9" type="primary">tatC</name>
    <name evidence="9" type="ORF">GCM10009839_87900</name>
</gene>
<evidence type="ECO:0000256" key="6">
    <source>
        <dbReference type="ARBA" id="ARBA00023136"/>
    </source>
</evidence>
<evidence type="ECO:0000313" key="10">
    <source>
        <dbReference type="Proteomes" id="UP001500751"/>
    </source>
</evidence>
<evidence type="ECO:0000256" key="2">
    <source>
        <dbReference type="ARBA" id="ARBA00022692"/>
    </source>
</evidence>
<comment type="subunit">
    <text evidence="7">The Tat system comprises two distinct complexes: a TatABC complex, containing multiple copies of TatA, TatB and TatC subunits, and a separate TatA complex, containing only TatA subunits. Substrates initially bind to the TatABC complex, which probably triggers association of the separate TatA complex to form the active translocon.</text>
</comment>
<dbReference type="InterPro" id="IPR002033">
    <property type="entry name" value="TatC"/>
</dbReference>
<comment type="subcellular location">
    <subcellularLocation>
        <location evidence="7">Cell membrane</location>
        <topology evidence="7">Multi-pass membrane protein</topology>
    </subcellularLocation>
    <subcellularLocation>
        <location evidence="1">Membrane</location>
        <topology evidence="1">Multi-pass membrane protein</topology>
    </subcellularLocation>
</comment>
<dbReference type="HAMAP" id="MF_00902">
    <property type="entry name" value="TatC"/>
    <property type="match status" value="1"/>
</dbReference>
<accession>A0ABN2VIW2</accession>
<evidence type="ECO:0000313" key="9">
    <source>
        <dbReference type="EMBL" id="GAA2063072.1"/>
    </source>
</evidence>